<dbReference type="Proteomes" id="UP000184079">
    <property type="component" value="Unassembled WGS sequence"/>
</dbReference>
<organism evidence="7 8">
    <name type="scientific">Virgibacillus chiguensis</name>
    <dbReference type="NCBI Taxonomy" id="411959"/>
    <lineage>
        <taxon>Bacteria</taxon>
        <taxon>Bacillati</taxon>
        <taxon>Bacillota</taxon>
        <taxon>Bacilli</taxon>
        <taxon>Bacillales</taxon>
        <taxon>Bacillaceae</taxon>
        <taxon>Virgibacillus</taxon>
    </lineage>
</organism>
<keyword evidence="2 5" id="KW-0812">Transmembrane</keyword>
<evidence type="ECO:0000256" key="1">
    <source>
        <dbReference type="ARBA" id="ARBA00022475"/>
    </source>
</evidence>
<keyword evidence="4 5" id="KW-0472">Membrane</keyword>
<evidence type="ECO:0000313" key="7">
    <source>
        <dbReference type="EMBL" id="SHG72720.1"/>
    </source>
</evidence>
<proteinExistence type="predicted"/>
<dbReference type="GO" id="GO:0005886">
    <property type="term" value="C:plasma membrane"/>
    <property type="evidence" value="ECO:0007669"/>
    <property type="project" value="InterPro"/>
</dbReference>
<feature type="transmembrane region" description="Helical" evidence="5">
    <location>
        <begin position="40"/>
        <end position="62"/>
    </location>
</feature>
<evidence type="ECO:0000313" key="8">
    <source>
        <dbReference type="Proteomes" id="UP000184079"/>
    </source>
</evidence>
<protein>
    <submittedName>
        <fullName evidence="7">Uncharacterized integral membrane protein</fullName>
    </submittedName>
</protein>
<reference evidence="8" key="1">
    <citation type="submission" date="2016-11" db="EMBL/GenBank/DDBJ databases">
        <authorList>
            <person name="Varghese N."/>
            <person name="Submissions S."/>
        </authorList>
    </citation>
    <scope>NUCLEOTIDE SEQUENCE [LARGE SCALE GENOMIC DNA]</scope>
    <source>
        <strain evidence="8">CGMCC 1.6496</strain>
    </source>
</reference>
<evidence type="ECO:0000256" key="3">
    <source>
        <dbReference type="ARBA" id="ARBA00022989"/>
    </source>
</evidence>
<dbReference type="PANTHER" id="PTHR41335:SF1">
    <property type="entry name" value="MEMBRANE PROTEIN"/>
    <property type="match status" value="1"/>
</dbReference>
<evidence type="ECO:0000256" key="4">
    <source>
        <dbReference type="ARBA" id="ARBA00023136"/>
    </source>
</evidence>
<dbReference type="RefSeq" id="WP_073004620.1">
    <property type="nucleotide sequence ID" value="NZ_FQXD01000001.1"/>
</dbReference>
<dbReference type="OrthoDB" id="2990728at2"/>
<dbReference type="AlphaFoldDB" id="A0A1M5M652"/>
<evidence type="ECO:0000256" key="2">
    <source>
        <dbReference type="ARBA" id="ARBA00022692"/>
    </source>
</evidence>
<keyword evidence="8" id="KW-1185">Reference proteome</keyword>
<name>A0A1M5M652_9BACI</name>
<dbReference type="EMBL" id="FQXD01000001">
    <property type="protein sequence ID" value="SHG72720.1"/>
    <property type="molecule type" value="Genomic_DNA"/>
</dbReference>
<feature type="transmembrane region" description="Helical" evidence="5">
    <location>
        <begin position="7"/>
        <end position="28"/>
    </location>
</feature>
<dbReference type="Pfam" id="PF06305">
    <property type="entry name" value="LapA_dom"/>
    <property type="match status" value="1"/>
</dbReference>
<keyword evidence="1" id="KW-1003">Cell membrane</keyword>
<evidence type="ECO:0000256" key="5">
    <source>
        <dbReference type="SAM" id="Phobius"/>
    </source>
</evidence>
<gene>
    <name evidence="7" type="ORF">SAMN05421807_101385</name>
</gene>
<dbReference type="PANTHER" id="PTHR41335">
    <property type="entry name" value="MEMBRANE PROTEIN-RELATED"/>
    <property type="match status" value="1"/>
</dbReference>
<keyword evidence="3 5" id="KW-1133">Transmembrane helix</keyword>
<evidence type="ECO:0000259" key="6">
    <source>
        <dbReference type="Pfam" id="PF06305"/>
    </source>
</evidence>
<dbReference type="InterPro" id="IPR010445">
    <property type="entry name" value="LapA_dom"/>
</dbReference>
<feature type="domain" description="Lipopolysaccharide assembly protein A" evidence="6">
    <location>
        <begin position="24"/>
        <end position="78"/>
    </location>
</feature>
<accession>A0A1M5M652</accession>
<sequence>MRGQTYVIFAIIFVIIVAVFAVTNVEAVEVNYLFWSAESPLILVILFSVLMGGLITATVGLIKMYRMQREMKRLEAENFNLMNRLEEEGISQTKEEMETVQFHDEEEK</sequence>